<dbReference type="InterPro" id="IPR006076">
    <property type="entry name" value="FAD-dep_OxRdtase"/>
</dbReference>
<reference evidence="2 3" key="1">
    <citation type="submission" date="2023-03" db="EMBL/GenBank/DDBJ databases">
        <title>Bacillus Genome Sequencing.</title>
        <authorList>
            <person name="Dunlap C."/>
        </authorList>
    </citation>
    <scope>NUCLEOTIDE SEQUENCE [LARGE SCALE GENOMIC DNA]</scope>
    <source>
        <strain evidence="2 3">NRS-52</strain>
    </source>
</reference>
<sequence>MDLQSGKFYWPTTLEQAPVYSPLSEDTACDVLIVGAGSSGAQCASVLAERGVNVLVVDKRQPGSGSTATNTALIQYAGEKTFVQLAHTFGEERTVRHLKLCEAAINQMEAISAKLPVNPDFTRRDSLYYASYPEDVHKLEQELSLLQKHGFQALLLNEEHIAARYPFRKPAALYYNNDAEINPFKFTIGMLEKARGDGARIHAETEITGKTFENGKAVFYTQSRQRIEAKHVIFAAGYENLEVKRDKNAVLSSSYAVITKPVADFRTWYKRTLIWESARPYIYMRTTADDRVIIGGLDKDTQYADVRDSKVIHNQEKLLGEFRKLFPDIPVEAEYYLGAFYGGTHDGLPMIGMYEEYPGCYFLMGYGDNGMVYSMVLAEIIADMITTGRSKDAELYLQTRPVPIH</sequence>
<accession>A0ABU6PYR6</accession>
<dbReference type="EC" id="1.-.-.-" evidence="2"/>
<feature type="domain" description="FAD dependent oxidoreductase" evidence="1">
    <location>
        <begin position="30"/>
        <end position="384"/>
    </location>
</feature>
<name>A0ABU6PYR6_9BACL</name>
<keyword evidence="2" id="KW-0560">Oxidoreductase</keyword>
<dbReference type="GO" id="GO:0016491">
    <property type="term" value="F:oxidoreductase activity"/>
    <property type="evidence" value="ECO:0007669"/>
    <property type="project" value="UniProtKB-KW"/>
</dbReference>
<dbReference type="Pfam" id="PF01266">
    <property type="entry name" value="DAO"/>
    <property type="match status" value="1"/>
</dbReference>
<evidence type="ECO:0000313" key="2">
    <source>
        <dbReference type="EMBL" id="MED5020026.1"/>
    </source>
</evidence>
<dbReference type="RefSeq" id="WP_328281233.1">
    <property type="nucleotide sequence ID" value="NZ_JARTLD010000060.1"/>
</dbReference>
<dbReference type="PANTHER" id="PTHR13847">
    <property type="entry name" value="SARCOSINE DEHYDROGENASE-RELATED"/>
    <property type="match status" value="1"/>
</dbReference>
<gene>
    <name evidence="2" type="ORF">P9847_22350</name>
</gene>
<dbReference type="Gene3D" id="3.30.9.10">
    <property type="entry name" value="D-Amino Acid Oxidase, subunit A, domain 2"/>
    <property type="match status" value="1"/>
</dbReference>
<dbReference type="Proteomes" id="UP001343257">
    <property type="component" value="Unassembled WGS sequence"/>
</dbReference>
<evidence type="ECO:0000313" key="3">
    <source>
        <dbReference type="Proteomes" id="UP001343257"/>
    </source>
</evidence>
<keyword evidence="3" id="KW-1185">Reference proteome</keyword>
<comment type="caution">
    <text evidence="2">The sequence shown here is derived from an EMBL/GenBank/DDBJ whole genome shotgun (WGS) entry which is preliminary data.</text>
</comment>
<protein>
    <submittedName>
        <fullName evidence="2">FAD-dependent oxidoreductase</fullName>
        <ecNumber evidence="2">1.-.-.-</ecNumber>
    </submittedName>
</protein>
<dbReference type="PANTHER" id="PTHR13847:SF201">
    <property type="entry name" value="PUTATIBE OXIDOREDUCTASE"/>
    <property type="match status" value="1"/>
</dbReference>
<evidence type="ECO:0000259" key="1">
    <source>
        <dbReference type="Pfam" id="PF01266"/>
    </source>
</evidence>
<organism evidence="2 3">
    <name type="scientific">Paenibacillus chibensis</name>
    <dbReference type="NCBI Taxonomy" id="59846"/>
    <lineage>
        <taxon>Bacteria</taxon>
        <taxon>Bacillati</taxon>
        <taxon>Bacillota</taxon>
        <taxon>Bacilli</taxon>
        <taxon>Bacillales</taxon>
        <taxon>Paenibacillaceae</taxon>
        <taxon>Paenibacillus</taxon>
    </lineage>
</organism>
<dbReference type="Gene3D" id="3.50.50.60">
    <property type="entry name" value="FAD/NAD(P)-binding domain"/>
    <property type="match status" value="1"/>
</dbReference>
<dbReference type="EMBL" id="JARTLD010000060">
    <property type="protein sequence ID" value="MED5020026.1"/>
    <property type="molecule type" value="Genomic_DNA"/>
</dbReference>
<proteinExistence type="predicted"/>
<dbReference type="SUPFAM" id="SSF51905">
    <property type="entry name" value="FAD/NAD(P)-binding domain"/>
    <property type="match status" value="1"/>
</dbReference>
<dbReference type="InterPro" id="IPR036188">
    <property type="entry name" value="FAD/NAD-bd_sf"/>
</dbReference>